<dbReference type="FunFam" id="1.20.140.10:FF:000011">
    <property type="entry name" value="Medium-chain specific acyl-CoA dehydrogenase, mitochondrial"/>
    <property type="match status" value="1"/>
</dbReference>
<comment type="catalytic activity">
    <reaction evidence="6">
        <text>a 2,3-saturated acyl-CoA + A = a 2,3-dehydroacyl-CoA + AH2</text>
        <dbReference type="Rhea" id="RHEA:48608"/>
        <dbReference type="ChEBI" id="CHEBI:13193"/>
        <dbReference type="ChEBI" id="CHEBI:17499"/>
        <dbReference type="ChEBI" id="CHEBI:60015"/>
        <dbReference type="ChEBI" id="CHEBI:65111"/>
    </reaction>
</comment>
<dbReference type="Pfam" id="PF02771">
    <property type="entry name" value="Acyl-CoA_dh_N"/>
    <property type="match status" value="1"/>
</dbReference>
<dbReference type="PANTHER" id="PTHR43884">
    <property type="entry name" value="ACYL-COA DEHYDROGENASE"/>
    <property type="match status" value="1"/>
</dbReference>
<evidence type="ECO:0000256" key="8">
    <source>
        <dbReference type="RuleBase" id="RU362125"/>
    </source>
</evidence>
<evidence type="ECO:0000256" key="1">
    <source>
        <dbReference type="ARBA" id="ARBA00001974"/>
    </source>
</evidence>
<dbReference type="Gene3D" id="2.40.110.10">
    <property type="entry name" value="Butyryl-CoA Dehydrogenase, subunit A, domain 2"/>
    <property type="match status" value="1"/>
</dbReference>
<reference evidence="12 13" key="1">
    <citation type="submission" date="2018-05" db="EMBL/GenBank/DDBJ databases">
        <title>Genomic Encyclopedia of Type Strains, Phase IV (KMG-IV): sequencing the most valuable type-strain genomes for metagenomic binning, comparative biology and taxonomic classification.</title>
        <authorList>
            <person name="Goeker M."/>
        </authorList>
    </citation>
    <scope>NUCLEOTIDE SEQUENCE [LARGE SCALE GENOMIC DNA]</scope>
    <source>
        <strain evidence="12 13">DSM 28556</strain>
    </source>
</reference>
<dbReference type="SUPFAM" id="SSF56645">
    <property type="entry name" value="Acyl-CoA dehydrogenase NM domain-like"/>
    <property type="match status" value="1"/>
</dbReference>
<feature type="domain" description="Acyl-CoA oxidase/dehydrogenase middle" evidence="10">
    <location>
        <begin position="122"/>
        <end position="216"/>
    </location>
</feature>
<dbReference type="GO" id="GO:0003995">
    <property type="term" value="F:acyl-CoA dehydrogenase activity"/>
    <property type="evidence" value="ECO:0007669"/>
    <property type="project" value="InterPro"/>
</dbReference>
<organism evidence="12 13">
    <name type="scientific">Pseudogracilibacillus auburnensis</name>
    <dbReference type="NCBI Taxonomy" id="1494959"/>
    <lineage>
        <taxon>Bacteria</taxon>
        <taxon>Bacillati</taxon>
        <taxon>Bacillota</taxon>
        <taxon>Bacilli</taxon>
        <taxon>Bacillales</taxon>
        <taxon>Bacillaceae</taxon>
        <taxon>Pseudogracilibacillus</taxon>
    </lineage>
</organism>
<evidence type="ECO:0000256" key="7">
    <source>
        <dbReference type="ARBA" id="ARBA00067585"/>
    </source>
</evidence>
<dbReference type="AlphaFoldDB" id="A0A2V3VNT3"/>
<dbReference type="InterPro" id="IPR006089">
    <property type="entry name" value="Acyl-CoA_DH_CS"/>
</dbReference>
<feature type="domain" description="Acyl-CoA dehydrogenase/oxidase C-terminal" evidence="9">
    <location>
        <begin position="229"/>
        <end position="374"/>
    </location>
</feature>
<name>A0A2V3VNT3_9BACI</name>
<keyword evidence="4 8" id="KW-0274">FAD</keyword>
<comment type="cofactor">
    <cofactor evidence="1 8">
        <name>FAD</name>
        <dbReference type="ChEBI" id="CHEBI:57692"/>
    </cofactor>
</comment>
<dbReference type="InterPro" id="IPR046373">
    <property type="entry name" value="Acyl-CoA_Oxase/DH_mid-dom_sf"/>
</dbReference>
<evidence type="ECO:0000259" key="10">
    <source>
        <dbReference type="Pfam" id="PF02770"/>
    </source>
</evidence>
<dbReference type="InterPro" id="IPR036250">
    <property type="entry name" value="AcylCo_DH-like_C"/>
</dbReference>
<evidence type="ECO:0000256" key="3">
    <source>
        <dbReference type="ARBA" id="ARBA00022630"/>
    </source>
</evidence>
<dbReference type="PANTHER" id="PTHR43884:SF12">
    <property type="entry name" value="ISOVALERYL-COA DEHYDROGENASE, MITOCHONDRIAL-RELATED"/>
    <property type="match status" value="1"/>
</dbReference>
<dbReference type="SUPFAM" id="SSF47203">
    <property type="entry name" value="Acyl-CoA dehydrogenase C-terminal domain-like"/>
    <property type="match status" value="1"/>
</dbReference>
<evidence type="ECO:0000313" key="13">
    <source>
        <dbReference type="Proteomes" id="UP000247978"/>
    </source>
</evidence>
<evidence type="ECO:0000313" key="12">
    <source>
        <dbReference type="EMBL" id="PXW82478.1"/>
    </source>
</evidence>
<dbReference type="InterPro" id="IPR009075">
    <property type="entry name" value="AcylCo_DH/oxidase_C"/>
</dbReference>
<keyword evidence="5 8" id="KW-0560">Oxidoreductase</keyword>
<dbReference type="RefSeq" id="WP_110397087.1">
    <property type="nucleotide sequence ID" value="NZ_JBHUHB010000001.1"/>
</dbReference>
<keyword evidence="13" id="KW-1185">Reference proteome</keyword>
<evidence type="ECO:0000256" key="4">
    <source>
        <dbReference type="ARBA" id="ARBA00022827"/>
    </source>
</evidence>
<dbReference type="InterPro" id="IPR037069">
    <property type="entry name" value="AcylCoA_DH/ox_N_sf"/>
</dbReference>
<dbReference type="Proteomes" id="UP000247978">
    <property type="component" value="Unassembled WGS sequence"/>
</dbReference>
<comment type="similarity">
    <text evidence="2 8">Belongs to the acyl-CoA dehydrogenase family.</text>
</comment>
<dbReference type="OrthoDB" id="9802447at2"/>
<evidence type="ECO:0000256" key="5">
    <source>
        <dbReference type="ARBA" id="ARBA00023002"/>
    </source>
</evidence>
<evidence type="ECO:0000259" key="9">
    <source>
        <dbReference type="Pfam" id="PF00441"/>
    </source>
</evidence>
<dbReference type="Gene3D" id="1.20.140.10">
    <property type="entry name" value="Butyryl-CoA Dehydrogenase, subunit A, domain 3"/>
    <property type="match status" value="1"/>
</dbReference>
<keyword evidence="3 8" id="KW-0285">Flavoprotein</keyword>
<evidence type="ECO:0000256" key="2">
    <source>
        <dbReference type="ARBA" id="ARBA00009347"/>
    </source>
</evidence>
<gene>
    <name evidence="12" type="ORF">DFR56_11854</name>
</gene>
<dbReference type="InterPro" id="IPR006091">
    <property type="entry name" value="Acyl-CoA_Oxase/DH_mid-dom"/>
</dbReference>
<dbReference type="Gene3D" id="1.10.540.10">
    <property type="entry name" value="Acyl-CoA dehydrogenase/oxidase, N-terminal domain"/>
    <property type="match status" value="1"/>
</dbReference>
<sequence length="396" mass="44039">MDFQFTEEQNMLRSSVRSFVDKEIMPHIAEWDRAGKFEPSIMEKLADLGLMGVCIPEKYGGSGMDYNALAIVCEELERGDTAFRTAVSVHTGLNSMSILQWGTEEQKQKYLVPQANGEKVGAFGLTEPAAGSDVAAMQATAVKDGDYYMLNGQKTWISLCDIADHFLVFAYTDKSKKHHGISAFIVERDWEGFSSKAIKGKLGIRAGNTGEIFFDNLKVPKENLLGEEGEGFKIAMASLDNGRFTVAAGAVGQIMACMEASVDYCHERETFGKPIGKHQLVQQMIANMEAGLQMSRLLVYRAGELKNAGKRNTRETSLAKWQACDFANKAADDAVQIHGAYGFSDEYPVERYLRNSKAPVIYEGTREIHTVMQAEYVLGYRQDKPLNKMLPAWEQD</sequence>
<dbReference type="InterPro" id="IPR013786">
    <property type="entry name" value="AcylCoA_DH/ox_N"/>
</dbReference>
<dbReference type="FunFam" id="1.10.540.10:FF:000002">
    <property type="entry name" value="Acyl-CoA dehydrogenase FadE19"/>
    <property type="match status" value="1"/>
</dbReference>
<dbReference type="EMBL" id="QJJQ01000018">
    <property type="protein sequence ID" value="PXW82478.1"/>
    <property type="molecule type" value="Genomic_DNA"/>
</dbReference>
<dbReference type="InterPro" id="IPR009100">
    <property type="entry name" value="AcylCoA_DH/oxidase_NM_dom_sf"/>
</dbReference>
<accession>A0A2V3VNT3</accession>
<dbReference type="FunFam" id="2.40.110.10:FF:000001">
    <property type="entry name" value="Acyl-CoA dehydrogenase, mitochondrial"/>
    <property type="match status" value="1"/>
</dbReference>
<evidence type="ECO:0000259" key="11">
    <source>
        <dbReference type="Pfam" id="PF02771"/>
    </source>
</evidence>
<evidence type="ECO:0000256" key="6">
    <source>
        <dbReference type="ARBA" id="ARBA00052546"/>
    </source>
</evidence>
<dbReference type="PROSITE" id="PS00072">
    <property type="entry name" value="ACYL_COA_DH_1"/>
    <property type="match status" value="1"/>
</dbReference>
<protein>
    <recommendedName>
        <fullName evidence="7">Acyl-CoA dehydrogenase</fullName>
    </recommendedName>
</protein>
<dbReference type="GO" id="GO:0050660">
    <property type="term" value="F:flavin adenine dinucleotide binding"/>
    <property type="evidence" value="ECO:0007669"/>
    <property type="project" value="InterPro"/>
</dbReference>
<dbReference type="Pfam" id="PF02770">
    <property type="entry name" value="Acyl-CoA_dh_M"/>
    <property type="match status" value="1"/>
</dbReference>
<feature type="domain" description="Acyl-CoA dehydrogenase/oxidase N-terminal" evidence="11">
    <location>
        <begin position="6"/>
        <end position="118"/>
    </location>
</feature>
<dbReference type="PIRSF" id="PIRSF016578">
    <property type="entry name" value="HsaA"/>
    <property type="match status" value="1"/>
</dbReference>
<proteinExistence type="inferred from homology"/>
<comment type="caution">
    <text evidence="12">The sequence shown here is derived from an EMBL/GenBank/DDBJ whole genome shotgun (WGS) entry which is preliminary data.</text>
</comment>
<dbReference type="Pfam" id="PF00441">
    <property type="entry name" value="Acyl-CoA_dh_1"/>
    <property type="match status" value="1"/>
</dbReference>